<accession>A0A914DES1</accession>
<proteinExistence type="predicted"/>
<feature type="region of interest" description="Disordered" evidence="1">
    <location>
        <begin position="70"/>
        <end position="158"/>
    </location>
</feature>
<protein>
    <submittedName>
        <fullName evidence="3">Uncharacterized protein</fullName>
    </submittedName>
</protein>
<name>A0A914DES1_9BILA</name>
<organism evidence="2 3">
    <name type="scientific">Acrobeloides nanus</name>
    <dbReference type="NCBI Taxonomy" id="290746"/>
    <lineage>
        <taxon>Eukaryota</taxon>
        <taxon>Metazoa</taxon>
        <taxon>Ecdysozoa</taxon>
        <taxon>Nematoda</taxon>
        <taxon>Chromadorea</taxon>
        <taxon>Rhabditida</taxon>
        <taxon>Tylenchina</taxon>
        <taxon>Cephalobomorpha</taxon>
        <taxon>Cephaloboidea</taxon>
        <taxon>Cephalobidae</taxon>
        <taxon>Acrobeloides</taxon>
    </lineage>
</organism>
<feature type="compositionally biased region" description="Polar residues" evidence="1">
    <location>
        <begin position="147"/>
        <end position="158"/>
    </location>
</feature>
<feature type="compositionally biased region" description="Basic and acidic residues" evidence="1">
    <location>
        <begin position="101"/>
        <end position="112"/>
    </location>
</feature>
<feature type="compositionally biased region" description="Basic and acidic residues" evidence="1">
    <location>
        <begin position="119"/>
        <end position="146"/>
    </location>
</feature>
<evidence type="ECO:0000256" key="1">
    <source>
        <dbReference type="SAM" id="MobiDB-lite"/>
    </source>
</evidence>
<dbReference type="AlphaFoldDB" id="A0A914DES1"/>
<dbReference type="Proteomes" id="UP000887540">
    <property type="component" value="Unplaced"/>
</dbReference>
<dbReference type="WBParaSite" id="ACRNAN_scaffold23344.g10884.t1">
    <property type="protein sequence ID" value="ACRNAN_scaffold23344.g10884.t1"/>
    <property type="gene ID" value="ACRNAN_scaffold23344.g10884"/>
</dbReference>
<evidence type="ECO:0000313" key="2">
    <source>
        <dbReference type="Proteomes" id="UP000887540"/>
    </source>
</evidence>
<evidence type="ECO:0000313" key="3">
    <source>
        <dbReference type="WBParaSite" id="ACRNAN_scaffold23344.g10884.t1"/>
    </source>
</evidence>
<feature type="region of interest" description="Disordered" evidence="1">
    <location>
        <begin position="178"/>
        <end position="197"/>
    </location>
</feature>
<keyword evidence="2" id="KW-1185">Reference proteome</keyword>
<reference evidence="3" key="1">
    <citation type="submission" date="2022-11" db="UniProtKB">
        <authorList>
            <consortium name="WormBaseParasite"/>
        </authorList>
    </citation>
    <scope>IDENTIFICATION</scope>
</reference>
<sequence length="216" mass="25080">MPATVKWHNLLKTLPNFLEAYNTVGYFSEQPIENMHAKTNSMKKRMFTRNVKKVQEWLIKNIWYENFIHDTKPSDKPLAPTASTPSSKIPKIVESFSPREQPVKEKPIREEQEPCSSTRTRETAREEQEPCSKYRTRESHKREQPVTRETTPEPTLQHVPSQLGDIFPHVPSNVSDFLVYPDVPQDDPGPSRQRKARGNRIAQSMLNDGSVRFFLH</sequence>